<reference evidence="2" key="1">
    <citation type="submission" date="2023-06" db="EMBL/GenBank/DDBJ databases">
        <authorList>
            <person name="Delattre M."/>
        </authorList>
    </citation>
    <scope>NUCLEOTIDE SEQUENCE</scope>
    <source>
        <strain evidence="2">AF72</strain>
    </source>
</reference>
<accession>A0AA36CA81</accession>
<organism evidence="2 3">
    <name type="scientific">Mesorhabditis spiculigera</name>
    <dbReference type="NCBI Taxonomy" id="96644"/>
    <lineage>
        <taxon>Eukaryota</taxon>
        <taxon>Metazoa</taxon>
        <taxon>Ecdysozoa</taxon>
        <taxon>Nematoda</taxon>
        <taxon>Chromadorea</taxon>
        <taxon>Rhabditida</taxon>
        <taxon>Rhabditina</taxon>
        <taxon>Rhabditomorpha</taxon>
        <taxon>Rhabditoidea</taxon>
        <taxon>Rhabditidae</taxon>
        <taxon>Mesorhabditinae</taxon>
        <taxon>Mesorhabditis</taxon>
    </lineage>
</organism>
<proteinExistence type="predicted"/>
<keyword evidence="1" id="KW-0732">Signal</keyword>
<name>A0AA36CA81_9BILA</name>
<protein>
    <submittedName>
        <fullName evidence="2">Uncharacterized protein</fullName>
    </submittedName>
</protein>
<dbReference type="AlphaFoldDB" id="A0AA36CA81"/>
<sequence>MIFATNNLFVLIFATLIPKYSAGDPIEQFIRGLALQARQFGEKACFQFISQVPLPSINNGGYPGNSLYNLDPKTAGAIGSLSEFLNTCPSPQFADLSGSWALIFASRQLLQTLFQDVNDAINRLMIGQAVPMRKTLGTLFRPEADIQCATVLMSNAGAFELAYQVDGVPKSIIGQIGVEPDQTIRWQFAPTVDAQFSVIFASQVAEPSNRDVVILGQVDTFPKCGNVMVLARTRALYPSIISRLSQGGYDTPANPTLPINCPMAANPIPFPPNPPSPIIRPISQFMPF</sequence>
<evidence type="ECO:0000313" key="2">
    <source>
        <dbReference type="EMBL" id="CAJ0564673.1"/>
    </source>
</evidence>
<gene>
    <name evidence="2" type="ORF">MSPICULIGERA_LOCUS3346</name>
</gene>
<feature type="non-terminal residue" evidence="2">
    <location>
        <position position="1"/>
    </location>
</feature>
<comment type="caution">
    <text evidence="2">The sequence shown here is derived from an EMBL/GenBank/DDBJ whole genome shotgun (WGS) entry which is preliminary data.</text>
</comment>
<evidence type="ECO:0000313" key="3">
    <source>
        <dbReference type="Proteomes" id="UP001177023"/>
    </source>
</evidence>
<keyword evidence="3" id="KW-1185">Reference proteome</keyword>
<evidence type="ECO:0000256" key="1">
    <source>
        <dbReference type="SAM" id="SignalP"/>
    </source>
</evidence>
<feature type="signal peptide" evidence="1">
    <location>
        <begin position="1"/>
        <end position="23"/>
    </location>
</feature>
<dbReference type="EMBL" id="CATQJA010000901">
    <property type="protein sequence ID" value="CAJ0564673.1"/>
    <property type="molecule type" value="Genomic_DNA"/>
</dbReference>
<feature type="chain" id="PRO_5041212240" evidence="1">
    <location>
        <begin position="24"/>
        <end position="288"/>
    </location>
</feature>
<dbReference type="Proteomes" id="UP001177023">
    <property type="component" value="Unassembled WGS sequence"/>
</dbReference>